<dbReference type="GO" id="GO:0019028">
    <property type="term" value="C:viral capsid"/>
    <property type="evidence" value="ECO:0007669"/>
    <property type="project" value="UniProtKB-KW"/>
</dbReference>
<evidence type="ECO:0000256" key="9">
    <source>
        <dbReference type="ARBA" id="ARBA00046492"/>
    </source>
</evidence>
<feature type="region of interest" description="Disordered" evidence="10">
    <location>
        <begin position="1"/>
        <end position="59"/>
    </location>
</feature>
<proteinExistence type="predicted"/>
<feature type="compositionally biased region" description="Basic and acidic residues" evidence="10">
    <location>
        <begin position="733"/>
        <end position="752"/>
    </location>
</feature>
<keyword evidence="3" id="KW-0167">Capsid protein</keyword>
<name>G1JYW1_9VIRU</name>
<accession>G1JYW1</accession>
<feature type="domain" description="Astrovirus capsid protein inner core" evidence="11">
    <location>
        <begin position="20"/>
        <end position="257"/>
    </location>
</feature>
<dbReference type="Pfam" id="PF12226">
    <property type="entry name" value="Astro_capsid_p"/>
    <property type="match status" value="1"/>
</dbReference>
<evidence type="ECO:0000256" key="4">
    <source>
        <dbReference type="ARBA" id="ARBA00022844"/>
    </source>
</evidence>
<evidence type="ECO:0000256" key="5">
    <source>
        <dbReference type="ARBA" id="ARBA00034475"/>
    </source>
</evidence>
<comment type="subcellular location">
    <subcellularLocation>
        <location evidence="5">Host extracellular space</location>
    </subcellularLocation>
    <subcellularLocation>
        <location evidence="1">Virion</location>
    </subcellularLocation>
</comment>
<evidence type="ECO:0000256" key="2">
    <source>
        <dbReference type="ARBA" id="ARBA00021246"/>
    </source>
</evidence>
<comment type="function">
    <text evidence="7">Self-assembles to form an icosahedral capsid with a T=3 symmetry, about 43 nm in diameter. This forms contains only 30 spikes located on the icosahedral 2-fold axes.</text>
</comment>
<comment type="function">
    <text evidence="8">The immature virion is composed of 180 VP70 subunits with 90 dimeric spikes and displays a T=3 icosahedral symmetry. During maturation, VP70 undergoes a loss of 60 peripentonal spikes, which likely plays an important role in viral infectivity.</text>
</comment>
<evidence type="ECO:0000256" key="3">
    <source>
        <dbReference type="ARBA" id="ARBA00022561"/>
    </source>
</evidence>
<evidence type="ECO:0000256" key="1">
    <source>
        <dbReference type="ARBA" id="ARBA00004328"/>
    </source>
</evidence>
<feature type="region of interest" description="Disordered" evidence="10">
    <location>
        <begin position="643"/>
        <end position="680"/>
    </location>
</feature>
<evidence type="ECO:0000256" key="6">
    <source>
        <dbReference type="ARBA" id="ARBA00045510"/>
    </source>
</evidence>
<dbReference type="Pfam" id="PF03115">
    <property type="entry name" value="Astro_capsid_N"/>
    <property type="match status" value="1"/>
</dbReference>
<feature type="compositionally biased region" description="Acidic residues" evidence="10">
    <location>
        <begin position="647"/>
        <end position="678"/>
    </location>
</feature>
<dbReference type="InterPro" id="IPR004337">
    <property type="entry name" value="Astro_capsid_N"/>
</dbReference>
<dbReference type="EMBL" id="JN420359">
    <property type="protein sequence ID" value="AEM37640.1"/>
    <property type="molecule type" value="Genomic_RNA"/>
</dbReference>
<comment type="function">
    <text evidence="6">VP25 and VP27 Forms the spikes at the surface of the virion. This forms contains only 30 spikes located on the icosahedral 2-fold axes. Plays a role in the attachment to target host cell. This attachment induces virion internalization through clathrin-dependent endocytosis.</text>
</comment>
<feature type="region of interest" description="Disordered" evidence="10">
    <location>
        <begin position="731"/>
        <end position="752"/>
    </location>
</feature>
<organism evidence="12">
    <name type="scientific">California sea lion astrovirus 11</name>
    <dbReference type="NCBI Taxonomy" id="1073952"/>
    <lineage>
        <taxon>Viruses</taxon>
        <taxon>Riboviria</taxon>
        <taxon>Orthornavirae</taxon>
        <taxon>Pisuviricota</taxon>
        <taxon>Stelpaviricetes</taxon>
        <taxon>Stellavirales</taxon>
        <taxon>Astroviridae</taxon>
    </lineage>
</organism>
<dbReference type="InterPro" id="IPR029053">
    <property type="entry name" value="Viral_coat"/>
</dbReference>
<sequence>MASKSGKQVTVEVKNEKPNRSNSRGRSQSRGRNKTVKITVNSKKPRSGNGRGKRESGQRVRAIVNKQLRKQGVTGPKVSIEQRATATLGTVGANTSGKSELEACFFCNPVLVKDSTGSAAFGPVQMLGAQYSLWKLKYINLKLTPLVGSSAVTGTAVRVSLNATGTPSQTGWSGLGARMHIDAIVGRPAVFKLRASQLGGPREGWWLTNTNESADSTTGPSIEIHTLGKTVSAYNNSEFQGGLFLAEMQALWQFASYAANPNLASLEKDTDDVQLSFTGNTGEPLVMEAPESSHFARKVTERSMMPLSRAAGDDKPSDTVWQVVNTAVTTAASIVPAPWGWLISGGWWFVKAITGHAMRDGVRTSRFMVYASYQDALSNKPAIVTANPNQGRSPQATPSKLAFTQMNEPSTGFSKPMAVTRIAPEPPVTDEVYLHCSLHNESQRAYLFKEFLGGPLRAGISLTRKCTIRYVARISDHKGVSPYWLDSNLNPINPPRGNMSIYWGNDRWAKVFAFSYTRADNYITAAFAFAMEANQRLTPSKQFALSLAEGHTNYTLIDRDRQGAAFSLNRGVWYLGVSIYPTTGQGFKWEERDLAAAQNVIPSTHELLYFLTKSGSELVIPMMKTPPEVRDVADIVEDSAHLATIEEVPETDTETDEDDNSSDEDDLFFESDAPSDDEVERRRELFYTQLISSGIPEEQANHAVKRAFPTEREQYEKGVFLCALADGFSPRQARADAREATDEHFKSRGHAE</sequence>
<keyword evidence="4" id="KW-0946">Virion</keyword>
<evidence type="ECO:0000256" key="8">
    <source>
        <dbReference type="ARBA" id="ARBA00046099"/>
    </source>
</evidence>
<dbReference type="GO" id="GO:0043655">
    <property type="term" value="C:host extracellular space"/>
    <property type="evidence" value="ECO:0007669"/>
    <property type="project" value="UniProtKB-SubCell"/>
</dbReference>
<evidence type="ECO:0000256" key="10">
    <source>
        <dbReference type="SAM" id="MobiDB-lite"/>
    </source>
</evidence>
<reference evidence="12" key="1">
    <citation type="journal article" date="2011" name="J. Virol.">
        <title>The fecal viral flora of california sea lions.</title>
        <authorList>
            <person name="Li L."/>
            <person name="Shan T."/>
            <person name="Wang C."/>
            <person name="Cote C."/>
            <person name="Kolman J."/>
            <person name="Onions D."/>
            <person name="Gulland F.M."/>
            <person name="Delwart E."/>
        </authorList>
    </citation>
    <scope>NUCLEOTIDE SEQUENCE</scope>
    <source>
        <strain evidence="12">9822</strain>
    </source>
</reference>
<dbReference type="InterPro" id="IPR022027">
    <property type="entry name" value="Astro_capsid_p"/>
</dbReference>
<comment type="subunit">
    <text evidence="9">Heterodimer with spike protein VP25. The spikes form a globular dimer with 30 spikes covering the mature virion. Spike protein VP25 that lacks the core attachment region may need to dimerize with spike protein VP27 to remain stably bound to the viral particle.</text>
</comment>
<dbReference type="Gene3D" id="2.60.120.20">
    <property type="match status" value="1"/>
</dbReference>
<evidence type="ECO:0000259" key="11">
    <source>
        <dbReference type="Pfam" id="PF03115"/>
    </source>
</evidence>
<evidence type="ECO:0000256" key="7">
    <source>
        <dbReference type="ARBA" id="ARBA00045819"/>
    </source>
</evidence>
<protein>
    <recommendedName>
        <fullName evidence="2">Capsid polyprotein VP90</fullName>
    </recommendedName>
</protein>
<evidence type="ECO:0000313" key="12">
    <source>
        <dbReference type="EMBL" id="AEM37640.1"/>
    </source>
</evidence>